<feature type="site" description="Participates in the substrate recognition with KAPA and in a stacking interaction with the adenine ring of SAM" evidence="13">
    <location>
        <position position="43"/>
    </location>
</feature>
<dbReference type="GO" id="GO:0030170">
    <property type="term" value="F:pyridoxal phosphate binding"/>
    <property type="evidence" value="ECO:0007669"/>
    <property type="project" value="UniProtKB-UniRule"/>
</dbReference>
<dbReference type="SUPFAM" id="SSF53383">
    <property type="entry name" value="PLP-dependent transferases"/>
    <property type="match status" value="1"/>
</dbReference>
<dbReference type="EC" id="2.6.1.62" evidence="13"/>
<dbReference type="GO" id="GO:0004015">
    <property type="term" value="F:adenosylmethionine-8-amino-7-oxononanoate transaminase activity"/>
    <property type="evidence" value="ECO:0007669"/>
    <property type="project" value="UniProtKB-UniRule"/>
</dbReference>
<evidence type="ECO:0000256" key="9">
    <source>
        <dbReference type="ARBA" id="ARBA00022756"/>
    </source>
</evidence>
<accession>A0A445MU25</accession>
<dbReference type="InterPro" id="IPR015422">
    <property type="entry name" value="PyrdxlP-dep_Trfase_small"/>
</dbReference>
<feature type="binding site" evidence="13">
    <location>
        <position position="175"/>
    </location>
    <ligand>
        <name>substrate</name>
    </ligand>
</feature>
<proteinExistence type="inferred from homology"/>
<feature type="coiled-coil region" evidence="14">
    <location>
        <begin position="357"/>
        <end position="391"/>
    </location>
</feature>
<evidence type="ECO:0000256" key="10">
    <source>
        <dbReference type="ARBA" id="ARBA00022898"/>
    </source>
</evidence>
<dbReference type="GO" id="GO:0005737">
    <property type="term" value="C:cytoplasm"/>
    <property type="evidence" value="ECO:0007669"/>
    <property type="project" value="UniProtKB-SubCell"/>
</dbReference>
<comment type="subcellular location">
    <subcellularLocation>
        <location evidence="2 13">Cytoplasm</location>
    </subcellularLocation>
</comment>
<feature type="binding site" evidence="13">
    <location>
        <position position="345"/>
    </location>
    <ligand>
        <name>substrate</name>
    </ligand>
</feature>
<keyword evidence="6 13" id="KW-0032">Aminotransferase</keyword>
<keyword evidence="10 13" id="KW-0663">Pyridoxal phosphate</keyword>
<dbReference type="HAMAP" id="MF_00834">
    <property type="entry name" value="BioA"/>
    <property type="match status" value="1"/>
</dbReference>
<dbReference type="UniPathway" id="UPA00078">
    <property type="reaction ID" value="UER00160"/>
</dbReference>
<evidence type="ECO:0000256" key="8">
    <source>
        <dbReference type="ARBA" id="ARBA00022691"/>
    </source>
</evidence>
<dbReference type="PIRSF" id="PIRSF000521">
    <property type="entry name" value="Transaminase_4ab_Lys_Orn"/>
    <property type="match status" value="1"/>
</dbReference>
<feature type="modified residue" description="N6-(pyridoxal phosphate)lysine" evidence="13">
    <location>
        <position position="310"/>
    </location>
</feature>
<dbReference type="PANTHER" id="PTHR42684:SF17">
    <property type="entry name" value="ADENOSYLMETHIONINE-8-AMINO-7-OXONONANOATE AMINOTRANSFERASE"/>
    <property type="match status" value="1"/>
</dbReference>
<gene>
    <name evidence="13 16" type="primary">bioA</name>
    <name evidence="16" type="ORF">PITCH_A1640034</name>
</gene>
<evidence type="ECO:0000256" key="1">
    <source>
        <dbReference type="ARBA" id="ARBA00001933"/>
    </source>
</evidence>
<dbReference type="Gene3D" id="3.40.640.10">
    <property type="entry name" value="Type I PLP-dependent aspartate aminotransferase-like (Major domain)"/>
    <property type="match status" value="1"/>
</dbReference>
<dbReference type="NCBIfam" id="TIGR00508">
    <property type="entry name" value="bioA"/>
    <property type="match status" value="1"/>
</dbReference>
<dbReference type="InterPro" id="IPR005814">
    <property type="entry name" value="Aminotrans_3"/>
</dbReference>
<dbReference type="Pfam" id="PF00202">
    <property type="entry name" value="Aminotran_3"/>
    <property type="match status" value="1"/>
</dbReference>
<evidence type="ECO:0000256" key="11">
    <source>
        <dbReference type="ARBA" id="ARBA00048449"/>
    </source>
</evidence>
<dbReference type="CDD" id="cd00610">
    <property type="entry name" value="OAT_like"/>
    <property type="match status" value="1"/>
</dbReference>
<keyword evidence="7 13" id="KW-0808">Transferase</keyword>
<evidence type="ECO:0000256" key="7">
    <source>
        <dbReference type="ARBA" id="ARBA00022679"/>
    </source>
</evidence>
<name>A0A445MU25_9BACT</name>
<evidence type="ECO:0000256" key="5">
    <source>
        <dbReference type="ARBA" id="ARBA00022490"/>
    </source>
</evidence>
<evidence type="ECO:0000256" key="3">
    <source>
        <dbReference type="ARBA" id="ARBA00005063"/>
    </source>
</evidence>
<evidence type="ECO:0000256" key="6">
    <source>
        <dbReference type="ARBA" id="ARBA00022576"/>
    </source>
</evidence>
<evidence type="ECO:0000313" key="16">
    <source>
        <dbReference type="EMBL" id="SPD73024.1"/>
    </source>
</evidence>
<keyword evidence="14" id="KW-0175">Coiled coil</keyword>
<protein>
    <recommendedName>
        <fullName evidence="13">Adenosylmethionine-8-amino-7-oxononanoate aminotransferase</fullName>
        <ecNumber evidence="13">2.6.1.62</ecNumber>
    </recommendedName>
    <alternativeName>
        <fullName evidence="13">7,8-diamino-pelargonic acid aminotransferase</fullName>
        <shortName evidence="13">DAPA AT</shortName>
        <shortName evidence="13">DAPA aminotransferase</shortName>
    </alternativeName>
    <alternativeName>
        <fullName evidence="13">7,8-diaminononanoate synthase</fullName>
        <shortName evidence="13">DANS</shortName>
    </alternativeName>
    <alternativeName>
        <fullName evidence="13">Diaminopelargonic acid synthase</fullName>
    </alternativeName>
</protein>
<dbReference type="AlphaFoldDB" id="A0A445MU25"/>
<keyword evidence="5 13" id="KW-0963">Cytoplasm</keyword>
<evidence type="ECO:0000256" key="2">
    <source>
        <dbReference type="ARBA" id="ARBA00004496"/>
    </source>
</evidence>
<feature type="region of interest" description="Disordered" evidence="15">
    <location>
        <begin position="1"/>
        <end position="24"/>
    </location>
</feature>
<comment type="similarity">
    <text evidence="12 13">Belongs to the class-III pyridoxal-phosphate-dependent aminotransferase family. BioA subfamily.</text>
</comment>
<evidence type="ECO:0000256" key="14">
    <source>
        <dbReference type="SAM" id="Coils"/>
    </source>
</evidence>
<evidence type="ECO:0000256" key="13">
    <source>
        <dbReference type="HAMAP-Rule" id="MF_00834"/>
    </source>
</evidence>
<feature type="binding site" evidence="13">
    <location>
        <position position="310"/>
    </location>
    <ligand>
        <name>substrate</name>
    </ligand>
</feature>
<organism evidence="16">
    <name type="scientific">uncultured Desulfobacterium sp</name>
    <dbReference type="NCBI Taxonomy" id="201089"/>
    <lineage>
        <taxon>Bacteria</taxon>
        <taxon>Pseudomonadati</taxon>
        <taxon>Thermodesulfobacteriota</taxon>
        <taxon>Desulfobacteria</taxon>
        <taxon>Desulfobacterales</taxon>
        <taxon>Desulfobacteriaceae</taxon>
        <taxon>Desulfobacterium</taxon>
        <taxon>environmental samples</taxon>
    </lineage>
</organism>
<sequence>MRLKEELGQKGEGGMERSVDMKTLEERNRQLEEDDRRYIWPPFTQMREHLRQPPLIIERGSGCVLKDIYGNEYLDGVSSLWTNVHGHRKEKIDAAIRNQLNYIAHSTMLGLSNIPAIRLAKKLVEIAPRGLTRVFYSDSGSTAVEIAVKIAFQYQQQAADGDPAKTKFISVTNAYHGDTIGSVSVGGIDLFHATYRPLLFETLKTESPYCYRCTYSKTFPSCGLECLNTLENIIKADSDRIAGLVMEPLVQGAAGILVHPRGYLKGVRELCTRYGITMIADEVAVGFGKTGKMFACEHEDVSPDILALAKGISGGYLPLAATMTTEKIFEGFLGEYDEFKTFFHGHTYTGNPLACAAAIANLEIFEEERVLEKLEAKIEHLSERLEAFKSLDHVGDVRQCGIIIGIELVADKETKEPYPPRLRMGHRVIMKARSRGLIMRPLGDVIVLMPALAVSMEELDRICDVTYDAIHEVTEEGRS</sequence>
<keyword evidence="9 13" id="KW-0093">Biotin biosynthesis</keyword>
<dbReference type="GO" id="GO:0009102">
    <property type="term" value="P:biotin biosynthetic process"/>
    <property type="evidence" value="ECO:0007669"/>
    <property type="project" value="UniProtKB-UniRule"/>
</dbReference>
<comment type="cofactor">
    <cofactor evidence="1 13">
        <name>pyridoxal 5'-phosphate</name>
        <dbReference type="ChEBI" id="CHEBI:597326"/>
    </cofactor>
</comment>
<feature type="binding site" evidence="13">
    <location>
        <begin position="346"/>
        <end position="347"/>
    </location>
    <ligand>
        <name>pyridoxal 5'-phosphate</name>
        <dbReference type="ChEBI" id="CHEBI:597326"/>
    </ligand>
</feature>
<evidence type="ECO:0000256" key="15">
    <source>
        <dbReference type="SAM" id="MobiDB-lite"/>
    </source>
</evidence>
<dbReference type="PANTHER" id="PTHR42684">
    <property type="entry name" value="ADENOSYLMETHIONINE-8-AMINO-7-OXONONANOATE AMINOTRANSFERASE"/>
    <property type="match status" value="1"/>
</dbReference>
<dbReference type="InterPro" id="IPR005815">
    <property type="entry name" value="BioA"/>
</dbReference>
<feature type="binding site" evidence="13">
    <location>
        <position position="281"/>
    </location>
    <ligand>
        <name>pyridoxal 5'-phosphate</name>
        <dbReference type="ChEBI" id="CHEBI:597326"/>
    </ligand>
</feature>
<comment type="catalytic activity">
    <reaction evidence="11 13">
        <text>(8S)-8-amino-7-oxononanoate + S-adenosyl-L-methionine = S-adenosyl-4-methylsulfanyl-2-oxobutanoate + (7R,8S)-7,8-diammoniononanoate</text>
        <dbReference type="Rhea" id="RHEA:16861"/>
        <dbReference type="ChEBI" id="CHEBI:16490"/>
        <dbReference type="ChEBI" id="CHEBI:59789"/>
        <dbReference type="ChEBI" id="CHEBI:149468"/>
        <dbReference type="ChEBI" id="CHEBI:149469"/>
        <dbReference type="EC" id="2.6.1.62"/>
    </reaction>
</comment>
<evidence type="ECO:0000256" key="12">
    <source>
        <dbReference type="ARBA" id="ARBA00060970"/>
    </source>
</evidence>
<comment type="subunit">
    <text evidence="4 13">Homodimer.</text>
</comment>
<feature type="binding site" evidence="13">
    <location>
        <begin position="140"/>
        <end position="141"/>
    </location>
    <ligand>
        <name>pyridoxal 5'-phosphate</name>
        <dbReference type="ChEBI" id="CHEBI:597326"/>
    </ligand>
</feature>
<feature type="binding site" evidence="13">
    <location>
        <position position="440"/>
    </location>
    <ligand>
        <name>substrate</name>
    </ligand>
</feature>
<dbReference type="InterPro" id="IPR015421">
    <property type="entry name" value="PyrdxlP-dep_Trfase_major"/>
</dbReference>
<comment type="caution">
    <text evidence="13">Lacks conserved residue(s) required for the propagation of feature annotation.</text>
</comment>
<keyword evidence="8 13" id="KW-0949">S-adenosyl-L-methionine</keyword>
<comment type="pathway">
    <text evidence="3 13">Cofactor biosynthesis; biotin biosynthesis; 7,8-diaminononanoate from 8-amino-7-oxononanoate (SAM route): step 1/1.</text>
</comment>
<reference evidence="16" key="1">
    <citation type="submission" date="2018-01" db="EMBL/GenBank/DDBJ databases">
        <authorList>
            <person name="Regsiter A."/>
            <person name="William W."/>
        </authorList>
    </citation>
    <scope>NUCLEOTIDE SEQUENCE</scope>
    <source>
        <strain evidence="16">TRIP AH-1</strain>
    </source>
</reference>
<dbReference type="InterPro" id="IPR015424">
    <property type="entry name" value="PyrdxlP-dep_Trfase"/>
</dbReference>
<dbReference type="EMBL" id="OJIN01000073">
    <property type="protein sequence ID" value="SPD73024.1"/>
    <property type="molecule type" value="Genomic_DNA"/>
</dbReference>
<comment type="function">
    <text evidence="13">Catalyzes the transfer of the alpha-amino group from S-adenosyl-L-methionine (SAM) to 7-keto-8-aminopelargonic acid (KAPA) to form 7,8-diaminopelargonic acid (DAPA). It is the only aminotransferase known to utilize SAM as an amino donor.</text>
</comment>
<dbReference type="FunFam" id="3.40.640.10:FF:000078">
    <property type="entry name" value="Adenosylmethionine-8-amino-7-oxononanoate aminotransferase"/>
    <property type="match status" value="1"/>
</dbReference>
<dbReference type="Gene3D" id="3.90.1150.10">
    <property type="entry name" value="Aspartate Aminotransferase, domain 1"/>
    <property type="match status" value="1"/>
</dbReference>
<evidence type="ECO:0000256" key="4">
    <source>
        <dbReference type="ARBA" id="ARBA00011738"/>
    </source>
</evidence>